<accession>A0A068WTL6</accession>
<gene>
    <name evidence="2" type="ORF">EgrG_001092100</name>
</gene>
<evidence type="ECO:0000256" key="1">
    <source>
        <dbReference type="SAM" id="MobiDB-lite"/>
    </source>
</evidence>
<evidence type="ECO:0000313" key="2">
    <source>
        <dbReference type="EMBL" id="CDS23159.1"/>
    </source>
</evidence>
<dbReference type="EMBL" id="LK028589">
    <property type="protein sequence ID" value="CDS23159.1"/>
    <property type="molecule type" value="Genomic_DNA"/>
</dbReference>
<dbReference type="AlphaFoldDB" id="A0A068WTL6"/>
<feature type="region of interest" description="Disordered" evidence="1">
    <location>
        <begin position="144"/>
        <end position="210"/>
    </location>
</feature>
<evidence type="ECO:0000313" key="4">
    <source>
        <dbReference type="WBParaSite" id="EgrG_001092100"/>
    </source>
</evidence>
<dbReference type="WBParaSite" id="EgrG_001092100">
    <property type="protein sequence ID" value="EgrG_001092100"/>
    <property type="gene ID" value="EgrG_001092100"/>
</dbReference>
<protein>
    <submittedName>
        <fullName evidence="2 4">Uncharacterized protein</fullName>
    </submittedName>
</protein>
<feature type="region of interest" description="Disordered" evidence="1">
    <location>
        <begin position="222"/>
        <end position="303"/>
    </location>
</feature>
<reference evidence="2 3" key="1">
    <citation type="journal article" date="2013" name="Nature">
        <title>The genomes of four tapeworm species reveal adaptations to parasitism.</title>
        <authorList>
            <person name="Tsai I.J."/>
            <person name="Zarowiecki M."/>
            <person name="Holroyd N."/>
            <person name="Garciarrubio A."/>
            <person name="Sanchez-Flores A."/>
            <person name="Brooks K.L."/>
            <person name="Tracey A."/>
            <person name="Bobes R.J."/>
            <person name="Fragoso G."/>
            <person name="Sciutto E."/>
            <person name="Aslett M."/>
            <person name="Beasley H."/>
            <person name="Bennett H.M."/>
            <person name="Cai J."/>
            <person name="Camicia F."/>
            <person name="Clark R."/>
            <person name="Cucher M."/>
            <person name="De Silva N."/>
            <person name="Day T.A."/>
            <person name="Deplazes P."/>
            <person name="Estrada K."/>
            <person name="Fernandez C."/>
            <person name="Holland P.W."/>
            <person name="Hou J."/>
            <person name="Hu S."/>
            <person name="Huckvale T."/>
            <person name="Hung S.S."/>
            <person name="Kamenetzky L."/>
            <person name="Keane J.A."/>
            <person name="Kiss F."/>
            <person name="Koziol U."/>
            <person name="Lambert O."/>
            <person name="Liu K."/>
            <person name="Luo X."/>
            <person name="Luo Y."/>
            <person name="Macchiaroli N."/>
            <person name="Nichol S."/>
            <person name="Paps J."/>
            <person name="Parkinson J."/>
            <person name="Pouchkina-Stantcheva N."/>
            <person name="Riddiford N."/>
            <person name="Rosenzvit M."/>
            <person name="Salinas G."/>
            <person name="Wasmuth J.D."/>
            <person name="Zamanian M."/>
            <person name="Zheng Y."/>
            <person name="Cai X."/>
            <person name="Soberon X."/>
            <person name="Olson P.D."/>
            <person name="Laclette J.P."/>
            <person name="Brehm K."/>
            <person name="Berriman M."/>
            <person name="Garciarrubio A."/>
            <person name="Bobes R.J."/>
            <person name="Fragoso G."/>
            <person name="Sanchez-Flores A."/>
            <person name="Estrada K."/>
            <person name="Cevallos M.A."/>
            <person name="Morett E."/>
            <person name="Gonzalez V."/>
            <person name="Portillo T."/>
            <person name="Ochoa-Leyva A."/>
            <person name="Jose M.V."/>
            <person name="Sciutto E."/>
            <person name="Landa A."/>
            <person name="Jimenez L."/>
            <person name="Valdes V."/>
            <person name="Carrero J.C."/>
            <person name="Larralde C."/>
            <person name="Morales-Montor J."/>
            <person name="Limon-Lason J."/>
            <person name="Soberon X."/>
            <person name="Laclette J.P."/>
        </authorList>
    </citation>
    <scope>NUCLEOTIDE SEQUENCE [LARGE SCALE GENOMIC DNA]</scope>
</reference>
<proteinExistence type="predicted"/>
<feature type="compositionally biased region" description="Basic residues" evidence="1">
    <location>
        <begin position="148"/>
        <end position="157"/>
    </location>
</feature>
<reference evidence="2" key="2">
    <citation type="submission" date="2014-06" db="EMBL/GenBank/DDBJ databases">
        <authorList>
            <person name="Aslett M."/>
        </authorList>
    </citation>
    <scope>NUCLEOTIDE SEQUENCE</scope>
</reference>
<organism evidence="2">
    <name type="scientific">Echinococcus granulosus</name>
    <name type="common">Hydatid tapeworm</name>
    <dbReference type="NCBI Taxonomy" id="6210"/>
    <lineage>
        <taxon>Eukaryota</taxon>
        <taxon>Metazoa</taxon>
        <taxon>Spiralia</taxon>
        <taxon>Lophotrochozoa</taxon>
        <taxon>Platyhelminthes</taxon>
        <taxon>Cestoda</taxon>
        <taxon>Eucestoda</taxon>
        <taxon>Cyclophyllidea</taxon>
        <taxon>Taeniidae</taxon>
        <taxon>Echinococcus</taxon>
        <taxon>Echinococcus granulosus group</taxon>
    </lineage>
</organism>
<feature type="compositionally biased region" description="Low complexity" evidence="1">
    <location>
        <begin position="257"/>
        <end position="267"/>
    </location>
</feature>
<feature type="compositionally biased region" description="Low complexity" evidence="1">
    <location>
        <begin position="174"/>
        <end position="183"/>
    </location>
</feature>
<reference evidence="4" key="3">
    <citation type="submission" date="2020-10" db="UniProtKB">
        <authorList>
            <consortium name="WormBaseParasite"/>
        </authorList>
    </citation>
    <scope>IDENTIFICATION</scope>
</reference>
<dbReference type="Proteomes" id="UP000492820">
    <property type="component" value="Unassembled WGS sequence"/>
</dbReference>
<sequence>MLTDNLKPEYYRSKGRSPLNGITDHFQYCHSFVSTTNGSAATTTTEDLLLMDSNSPSTGFLRQASLSSASLLGDLNGKPLFYMPALSADVDPLLPVSKSSKSSSASSNGASPVAATDAIIDSVFDAATISFPLDLNLDLSQMTVSSRRSTKPKHRRNQTSNSSLSSPQSPSPAKPSKSSASTSSEKELPSKVCSSTPSSKVEEEEEKKTAVTVKAIPAINVSDNSNANNKAVEDGNEDDGDDGGFIMVTTKKRNRQARSAAKATNAASHRFNRPQHLPPPPPPPAPPPSRKSKYPLHQTKAASKTGKLYAQRVDKFCPRCGIDSPTHLPLSVSLVFVVVGAVSLGNPHHILATHLVDTETPSFSSCQISGDASVFLPPFRPFPRLLPIQLVFLFTSVVPCLLFSLNPPFPPPRPHLVEVAGIS</sequence>
<evidence type="ECO:0000313" key="3">
    <source>
        <dbReference type="Proteomes" id="UP000492820"/>
    </source>
</evidence>
<dbReference type="OrthoDB" id="6284556at2759"/>
<feature type="compositionally biased region" description="Pro residues" evidence="1">
    <location>
        <begin position="276"/>
        <end position="289"/>
    </location>
</feature>
<feature type="compositionally biased region" description="Low complexity" evidence="1">
    <location>
        <begin position="158"/>
        <end position="168"/>
    </location>
</feature>
<name>A0A068WTL6_ECHGR</name>